<organism evidence="1 2">
    <name type="scientific">Tardiphaga robiniae</name>
    <dbReference type="NCBI Taxonomy" id="943830"/>
    <lineage>
        <taxon>Bacteria</taxon>
        <taxon>Pseudomonadati</taxon>
        <taxon>Pseudomonadota</taxon>
        <taxon>Alphaproteobacteria</taxon>
        <taxon>Hyphomicrobiales</taxon>
        <taxon>Nitrobacteraceae</taxon>
        <taxon>Tardiphaga</taxon>
    </lineage>
</organism>
<dbReference type="AlphaFoldDB" id="A0A7G6TUZ2"/>
<gene>
    <name evidence="1" type="ORF">HB776_04455</name>
</gene>
<reference evidence="2" key="1">
    <citation type="journal article" date="2020" name="Mol. Plant Microbe">
        <title>Rhizobial microsymbionts of the narrowly endemic Oxytropis species growing in Kamchatka are characterized by significant genetic diversity and possess a set of genes that are associated with T3SS and T6SS secretion systems and can affect the development of symbiosis.</title>
        <authorList>
            <person name="Safronova V."/>
            <person name="Guro P."/>
            <person name="Sazanova A."/>
            <person name="Kuznetsova I."/>
            <person name="Belimov A."/>
            <person name="Yakubov V."/>
            <person name="Chirak E."/>
            <person name="Afonin A."/>
            <person name="Gogolev Y."/>
            <person name="Andronov E."/>
            <person name="Tikhonovich I."/>
        </authorList>
    </citation>
    <scope>NUCLEOTIDE SEQUENCE [LARGE SCALE GENOMIC DNA]</scope>
    <source>
        <strain evidence="2">581</strain>
    </source>
</reference>
<dbReference type="KEGG" id="trb:HB776_04455"/>
<sequence>MDSLHDVMRSIRPETKAGKDHLSVFKEFLAHLDQLQRKALAVKSRVKPAARRKPPRRAKV</sequence>
<dbReference type="RefSeq" id="WP_089267038.1">
    <property type="nucleotide sequence ID" value="NZ_CP050292.1"/>
</dbReference>
<dbReference type="Proteomes" id="UP000515291">
    <property type="component" value="Chromosome"/>
</dbReference>
<proteinExistence type="predicted"/>
<protein>
    <submittedName>
        <fullName evidence="1">Uncharacterized protein</fullName>
    </submittedName>
</protein>
<name>A0A7G6TUZ2_9BRAD</name>
<evidence type="ECO:0000313" key="1">
    <source>
        <dbReference type="EMBL" id="QND70574.1"/>
    </source>
</evidence>
<accession>A0A7G6TUZ2</accession>
<dbReference type="EMBL" id="CP050292">
    <property type="protein sequence ID" value="QND70574.1"/>
    <property type="molecule type" value="Genomic_DNA"/>
</dbReference>
<evidence type="ECO:0000313" key="2">
    <source>
        <dbReference type="Proteomes" id="UP000515291"/>
    </source>
</evidence>